<gene>
    <name evidence="4" type="ORF">QBC37DRAFT_60454</name>
</gene>
<evidence type="ECO:0000313" key="4">
    <source>
        <dbReference type="EMBL" id="KAK4208951.1"/>
    </source>
</evidence>
<evidence type="ECO:0000259" key="3">
    <source>
        <dbReference type="Pfam" id="PF24870"/>
    </source>
</evidence>
<dbReference type="Proteomes" id="UP001301769">
    <property type="component" value="Unassembled WGS sequence"/>
</dbReference>
<name>A0AAN6Y073_9PEZI</name>
<protein>
    <recommendedName>
        <fullName evidence="3">DUF7735 domain-containing protein</fullName>
    </recommendedName>
</protein>
<dbReference type="InterPro" id="IPR056637">
    <property type="entry name" value="DUF7735"/>
</dbReference>
<accession>A0AAN6Y073</accession>
<dbReference type="EMBL" id="MU858221">
    <property type="protein sequence ID" value="KAK4208951.1"/>
    <property type="molecule type" value="Genomic_DNA"/>
</dbReference>
<dbReference type="Pfam" id="PF24870">
    <property type="entry name" value="DUF7735"/>
    <property type="match status" value="1"/>
</dbReference>
<feature type="signal peptide" evidence="2">
    <location>
        <begin position="1"/>
        <end position="21"/>
    </location>
</feature>
<feature type="compositionally biased region" description="Polar residues" evidence="1">
    <location>
        <begin position="202"/>
        <end position="213"/>
    </location>
</feature>
<evidence type="ECO:0000256" key="1">
    <source>
        <dbReference type="SAM" id="MobiDB-lite"/>
    </source>
</evidence>
<evidence type="ECO:0000256" key="2">
    <source>
        <dbReference type="SAM" id="SignalP"/>
    </source>
</evidence>
<keyword evidence="5" id="KW-1185">Reference proteome</keyword>
<dbReference type="AlphaFoldDB" id="A0AAN6Y073"/>
<feature type="domain" description="DUF7735" evidence="3">
    <location>
        <begin position="46"/>
        <end position="196"/>
    </location>
</feature>
<proteinExistence type="predicted"/>
<keyword evidence="2" id="KW-0732">Signal</keyword>
<feature type="region of interest" description="Disordered" evidence="1">
    <location>
        <begin position="202"/>
        <end position="238"/>
    </location>
</feature>
<feature type="chain" id="PRO_5042831156" description="DUF7735 domain-containing protein" evidence="2">
    <location>
        <begin position="22"/>
        <end position="263"/>
    </location>
</feature>
<reference evidence="4" key="1">
    <citation type="journal article" date="2023" name="Mol. Phylogenet. Evol.">
        <title>Genome-scale phylogeny and comparative genomics of the fungal order Sordariales.</title>
        <authorList>
            <person name="Hensen N."/>
            <person name="Bonometti L."/>
            <person name="Westerberg I."/>
            <person name="Brannstrom I.O."/>
            <person name="Guillou S."/>
            <person name="Cros-Aarteil S."/>
            <person name="Calhoun S."/>
            <person name="Haridas S."/>
            <person name="Kuo A."/>
            <person name="Mondo S."/>
            <person name="Pangilinan J."/>
            <person name="Riley R."/>
            <person name="LaButti K."/>
            <person name="Andreopoulos B."/>
            <person name="Lipzen A."/>
            <person name="Chen C."/>
            <person name="Yan M."/>
            <person name="Daum C."/>
            <person name="Ng V."/>
            <person name="Clum A."/>
            <person name="Steindorff A."/>
            <person name="Ohm R.A."/>
            <person name="Martin F."/>
            <person name="Silar P."/>
            <person name="Natvig D.O."/>
            <person name="Lalanne C."/>
            <person name="Gautier V."/>
            <person name="Ament-Velasquez S.L."/>
            <person name="Kruys A."/>
            <person name="Hutchinson M.I."/>
            <person name="Powell A.J."/>
            <person name="Barry K."/>
            <person name="Miller A.N."/>
            <person name="Grigoriev I.V."/>
            <person name="Debuchy R."/>
            <person name="Gladieux P."/>
            <person name="Hiltunen Thoren M."/>
            <person name="Johannesson H."/>
        </authorList>
    </citation>
    <scope>NUCLEOTIDE SEQUENCE</scope>
    <source>
        <strain evidence="4">PSN293</strain>
    </source>
</reference>
<sequence length="263" mass="27666">MAPSISILAALFLFSATSALAATVPSPVSSSSPTKASSSQNYFSILFPTVSPSYDRSDFYTCYLESIPQYFAAPTPDPMLRSQISPYIASLFDADPCYKTANPYDVFACPYPPKSKWCALLATTSTSAVTIPASIRPAFSAYASSCASWWGKHSSRAVELATECPQVWWSSMNKNITLPGRLNSTINIGECFAEQVGSISSSSTLQKPTQTPTPGVAAPGGAVTTETKPARTNAPNGIEGRMEGLGMWMVAGAGLAAGAANLN</sequence>
<evidence type="ECO:0000313" key="5">
    <source>
        <dbReference type="Proteomes" id="UP001301769"/>
    </source>
</evidence>
<reference evidence="4" key="2">
    <citation type="submission" date="2023-05" db="EMBL/GenBank/DDBJ databases">
        <authorList>
            <consortium name="Lawrence Berkeley National Laboratory"/>
            <person name="Steindorff A."/>
            <person name="Hensen N."/>
            <person name="Bonometti L."/>
            <person name="Westerberg I."/>
            <person name="Brannstrom I.O."/>
            <person name="Guillou S."/>
            <person name="Cros-Aarteil S."/>
            <person name="Calhoun S."/>
            <person name="Haridas S."/>
            <person name="Kuo A."/>
            <person name="Mondo S."/>
            <person name="Pangilinan J."/>
            <person name="Riley R."/>
            <person name="Labutti K."/>
            <person name="Andreopoulos B."/>
            <person name="Lipzen A."/>
            <person name="Chen C."/>
            <person name="Yanf M."/>
            <person name="Daum C."/>
            <person name="Ng V."/>
            <person name="Clum A."/>
            <person name="Ohm R."/>
            <person name="Martin F."/>
            <person name="Silar P."/>
            <person name="Natvig D."/>
            <person name="Lalanne C."/>
            <person name="Gautier V."/>
            <person name="Ament-Velasquez S.L."/>
            <person name="Kruys A."/>
            <person name="Hutchinson M.I."/>
            <person name="Powell A.J."/>
            <person name="Barry K."/>
            <person name="Miller A.N."/>
            <person name="Grigoriev I.V."/>
            <person name="Debuchy R."/>
            <person name="Gladieux P."/>
            <person name="Thoren M.H."/>
            <person name="Johannesson H."/>
        </authorList>
    </citation>
    <scope>NUCLEOTIDE SEQUENCE</scope>
    <source>
        <strain evidence="4">PSN293</strain>
    </source>
</reference>
<comment type="caution">
    <text evidence="4">The sequence shown here is derived from an EMBL/GenBank/DDBJ whole genome shotgun (WGS) entry which is preliminary data.</text>
</comment>
<organism evidence="4 5">
    <name type="scientific">Rhypophila decipiens</name>
    <dbReference type="NCBI Taxonomy" id="261697"/>
    <lineage>
        <taxon>Eukaryota</taxon>
        <taxon>Fungi</taxon>
        <taxon>Dikarya</taxon>
        <taxon>Ascomycota</taxon>
        <taxon>Pezizomycotina</taxon>
        <taxon>Sordariomycetes</taxon>
        <taxon>Sordariomycetidae</taxon>
        <taxon>Sordariales</taxon>
        <taxon>Naviculisporaceae</taxon>
        <taxon>Rhypophila</taxon>
    </lineage>
</organism>